<organism evidence="4 5">
    <name type="scientific">Cucumis melo var. makuwa</name>
    <name type="common">Oriental melon</name>
    <dbReference type="NCBI Taxonomy" id="1194695"/>
    <lineage>
        <taxon>Eukaryota</taxon>
        <taxon>Viridiplantae</taxon>
        <taxon>Streptophyta</taxon>
        <taxon>Embryophyta</taxon>
        <taxon>Tracheophyta</taxon>
        <taxon>Spermatophyta</taxon>
        <taxon>Magnoliopsida</taxon>
        <taxon>eudicotyledons</taxon>
        <taxon>Gunneridae</taxon>
        <taxon>Pentapetalae</taxon>
        <taxon>rosids</taxon>
        <taxon>fabids</taxon>
        <taxon>Cucurbitales</taxon>
        <taxon>Cucurbitaceae</taxon>
        <taxon>Benincaseae</taxon>
        <taxon>Cucumis</taxon>
    </lineage>
</organism>
<dbReference type="PANTHER" id="PTHR48446:SF1">
    <property type="entry name" value="DNA-DIRECTED RNA POLYMERASE SUBUNIT BETA' N-TERMINAL SECTION"/>
    <property type="match status" value="1"/>
</dbReference>
<dbReference type="Proteomes" id="UP000321947">
    <property type="component" value="Unassembled WGS sequence"/>
</dbReference>
<name>A0A5D3DCD8_CUCMM</name>
<evidence type="ECO:0000256" key="2">
    <source>
        <dbReference type="ARBA" id="ARBA00022833"/>
    </source>
</evidence>
<proteinExistence type="predicted"/>
<keyword evidence="1" id="KW-0479">Metal-binding</keyword>
<evidence type="ECO:0000256" key="3">
    <source>
        <dbReference type="SAM" id="MobiDB-lite"/>
    </source>
</evidence>
<evidence type="ECO:0000313" key="5">
    <source>
        <dbReference type="Proteomes" id="UP000321947"/>
    </source>
</evidence>
<dbReference type="AlphaFoldDB" id="A0A5D3DCD8"/>
<feature type="region of interest" description="Disordered" evidence="3">
    <location>
        <begin position="1"/>
        <end position="22"/>
    </location>
</feature>
<protein>
    <submittedName>
        <fullName evidence="4">DNA-directed RNA polymerase III subunit 1</fullName>
    </submittedName>
</protein>
<dbReference type="GO" id="GO:0000428">
    <property type="term" value="C:DNA-directed RNA polymerase complex"/>
    <property type="evidence" value="ECO:0007669"/>
    <property type="project" value="UniProtKB-KW"/>
</dbReference>
<dbReference type="EMBL" id="SSTD01005839">
    <property type="protein sequence ID" value="TYK21236.1"/>
    <property type="molecule type" value="Genomic_DNA"/>
</dbReference>
<accession>A0A5D3DCD8</accession>
<gene>
    <name evidence="4" type="ORF">E5676_scaffold359G00450</name>
</gene>
<dbReference type="PANTHER" id="PTHR48446">
    <property type="entry name" value="DNA-DIRECTED RNA POLYMERASE SUBUNIT BETA' N-TERMINAL SECTION"/>
    <property type="match status" value="1"/>
</dbReference>
<keyword evidence="4" id="KW-0240">DNA-directed RNA polymerase</keyword>
<evidence type="ECO:0000313" key="4">
    <source>
        <dbReference type="EMBL" id="TYK21236.1"/>
    </source>
</evidence>
<keyword evidence="2" id="KW-0862">Zinc</keyword>
<keyword evidence="4" id="KW-0804">Transcription</keyword>
<sequence>MKPKQTGLLGSQTKHQDDRLSSSNFAQEKNCFRDAELYVDANVVKQAILVTPKLKLKHEHINVLDDRKLRVLPQDADRNKLHFNLHFLKNMLPGVVVKGIKTVGRAVIKEEKDKARNAKKFSLLVEGVIRSRDCDTINGIETTGGKVGNDGEKGPRWSNLTNWYQSRNLGNVRQSRAHKQLEERLKMTKKEVLGPKEMMLELKKVAERIAEDMNENNTSRRKDESYSSYGSTLKLKEKMDDTDTSIEMGMGTMDRSKYKKLEMSVFTEESPESWVSCAEHFFEINDLAEAEKVKVVVKFLNDSAPLPEMAESVLIDAFVTGLEPMLQAKVVSRHPKTLEACMKEAQLVNDRNLALKC</sequence>
<dbReference type="GO" id="GO:0046872">
    <property type="term" value="F:metal ion binding"/>
    <property type="evidence" value="ECO:0007669"/>
    <property type="project" value="UniProtKB-KW"/>
</dbReference>
<comment type="caution">
    <text evidence="4">The sequence shown here is derived from an EMBL/GenBank/DDBJ whole genome shotgun (WGS) entry which is preliminary data.</text>
</comment>
<evidence type="ECO:0000256" key="1">
    <source>
        <dbReference type="ARBA" id="ARBA00022723"/>
    </source>
</evidence>
<dbReference type="InterPro" id="IPR015700">
    <property type="entry name" value="RPC1"/>
</dbReference>
<reference evidence="4 5" key="1">
    <citation type="submission" date="2019-08" db="EMBL/GenBank/DDBJ databases">
        <title>Draft genome sequences of two oriental melons (Cucumis melo L. var makuwa).</title>
        <authorList>
            <person name="Kwon S.-Y."/>
        </authorList>
    </citation>
    <scope>NUCLEOTIDE SEQUENCE [LARGE SCALE GENOMIC DNA]</scope>
    <source>
        <strain evidence="5">cv. Chang Bougi</strain>
        <tissue evidence="4">Leaf</tissue>
    </source>
</reference>